<dbReference type="InterPro" id="IPR043502">
    <property type="entry name" value="DNA/RNA_pol_sf"/>
</dbReference>
<proteinExistence type="predicted"/>
<protein>
    <recommendedName>
        <fullName evidence="1">Reverse transcriptase domain-containing protein</fullName>
    </recommendedName>
</protein>
<evidence type="ECO:0000313" key="2">
    <source>
        <dbReference type="EMBL" id="SBR64742.1"/>
    </source>
</evidence>
<sequence>MRKQASDFVEEIRNIDWKDVTKEQDPGTAVEIFDNLLTKVINKHAPMRKQAVRNVASPWLDKELKERMRQRDKLKLEAIKTNQLETWCGYRKIRNIVTKLNKNKKQLYYQRRIIEAKLDHAKVWGALNELMRVKERKAPTVLEADGVFLTKPKEIADYLKQFFINKIKTLNNTREERKDENTSYQRIKDDIMQMKDCEFKFMEVSEDYIKKLILNSKDKPPGMDDIDIRLLKLVVDFILLPVSHIINISFNQSIFPAQWKKAKVIPLIKNNREPLSGKNSRPISLLPALSKILERVAYEQIQEYFITNRLNTIYQHAYKAGHSTTTALAQITDHWLEEIDDKKLVGTIFLDLSAAFDVIDHKILLKKL</sequence>
<dbReference type="EMBL" id="HAEG01001176">
    <property type="protein sequence ID" value="SBR64742.1"/>
    <property type="molecule type" value="Transcribed_RNA"/>
</dbReference>
<dbReference type="PROSITE" id="PS50878">
    <property type="entry name" value="RT_POL"/>
    <property type="match status" value="1"/>
</dbReference>
<dbReference type="PANTHER" id="PTHR47510">
    <property type="entry name" value="REVERSE TRANSCRIPTASE DOMAIN-CONTAINING PROTEIN"/>
    <property type="match status" value="1"/>
</dbReference>
<dbReference type="InterPro" id="IPR000477">
    <property type="entry name" value="RT_dom"/>
</dbReference>
<gene>
    <name evidence="2" type="primary">BX005380.2</name>
</gene>
<accession>A0A1A8N7A3</accession>
<dbReference type="AlphaFoldDB" id="A0A1A8N7A3"/>
<feature type="domain" description="Reverse transcriptase" evidence="1">
    <location>
        <begin position="248"/>
        <end position="368"/>
    </location>
</feature>
<evidence type="ECO:0000259" key="1">
    <source>
        <dbReference type="PROSITE" id="PS50878"/>
    </source>
</evidence>
<dbReference type="SUPFAM" id="SSF56672">
    <property type="entry name" value="DNA/RNA polymerases"/>
    <property type="match status" value="1"/>
</dbReference>
<reference evidence="2" key="2">
    <citation type="submission" date="2016-06" db="EMBL/GenBank/DDBJ databases">
        <title>The genome of a short-lived fish provides insights into sex chromosome evolution and the genetic control of aging.</title>
        <authorList>
            <person name="Reichwald K."/>
            <person name="Felder M."/>
            <person name="Petzold A."/>
            <person name="Koch P."/>
            <person name="Groth M."/>
            <person name="Platzer M."/>
        </authorList>
    </citation>
    <scope>NUCLEOTIDE SEQUENCE</scope>
    <source>
        <tissue evidence="2">Brain</tissue>
    </source>
</reference>
<name>A0A1A8N7A3_9TELE</name>
<dbReference type="PANTHER" id="PTHR47510:SF3">
    <property type="entry name" value="ENDO_EXONUCLEASE_PHOSPHATASE DOMAIN-CONTAINING PROTEIN"/>
    <property type="match status" value="1"/>
</dbReference>
<organism evidence="2">
    <name type="scientific">Nothobranchius pienaari</name>
    <dbReference type="NCBI Taxonomy" id="704102"/>
    <lineage>
        <taxon>Eukaryota</taxon>
        <taxon>Metazoa</taxon>
        <taxon>Chordata</taxon>
        <taxon>Craniata</taxon>
        <taxon>Vertebrata</taxon>
        <taxon>Euteleostomi</taxon>
        <taxon>Actinopterygii</taxon>
        <taxon>Neopterygii</taxon>
        <taxon>Teleostei</taxon>
        <taxon>Neoteleostei</taxon>
        <taxon>Acanthomorphata</taxon>
        <taxon>Ovalentaria</taxon>
        <taxon>Atherinomorphae</taxon>
        <taxon>Cyprinodontiformes</taxon>
        <taxon>Nothobranchiidae</taxon>
        <taxon>Nothobranchius</taxon>
    </lineage>
</organism>
<reference evidence="2" key="1">
    <citation type="submission" date="2016-05" db="EMBL/GenBank/DDBJ databases">
        <authorList>
            <person name="Lavstsen T."/>
            <person name="Jespersen J.S."/>
        </authorList>
    </citation>
    <scope>NUCLEOTIDE SEQUENCE</scope>
    <source>
        <tissue evidence="2">Brain</tissue>
    </source>
</reference>